<feature type="active site" description="Charge relay system" evidence="15">
    <location>
        <position position="500"/>
    </location>
</feature>
<dbReference type="GO" id="GO:0046872">
    <property type="term" value="F:metal ion binding"/>
    <property type="evidence" value="ECO:0007669"/>
    <property type="project" value="UniProtKB-UniRule"/>
</dbReference>
<keyword evidence="7 15" id="KW-0479">Metal-binding</keyword>
<accession>A0A090N660</accession>
<dbReference type="EC" id="3.4.14.10" evidence="4"/>
<keyword evidence="9 15" id="KW-0378">Hydrolase</keyword>
<dbReference type="GO" id="GO:0006508">
    <property type="term" value="P:proteolysis"/>
    <property type="evidence" value="ECO:0007669"/>
    <property type="project" value="UniProtKB-KW"/>
</dbReference>
<sequence>MYISSSQCLVLALSALPTTFGKSFSHHAEVPQGWQVHETVRVASSGKQQVFSIALTMQGVDQLESKLLDLSSPDSKNYGKWLSQNEVTSAFSPSKEAVSSVTKWLKSNGVKHYKVNGGFIDFALDVKGANKLLGGDYQFYTKEGQTKLRTLSYSIPDEVAEHVQFVDPSTNFGGTVAFNPVPHPARTITERKDKPTKSSVDASCQTSITPSCLKQMYNIGDYAPEADSGSTIGFSSFLGQSALYSDVFAFEEKFGIPEQNFTTVLINNGTDDQNPAHKAYSEADLDAENIVGIAHPLPFTQYITGGAPPFVPNIDQPTAADNQNEPYVPFFRYLLSQKDLPAVISTSYGDEEDSVPREYATLTCNLIGLLGLRGISVIFSSGDIGVGSGCLAPDYKTVEFNAIFPATCPYLTSVGGTVDVTPEIAWEGSSGGFSKYFSRPSYQDKAVKTYMKTVSKQTKKYYGPYTNWEGRGFPDVAGHSVSPNYEVIYAGKQSGSGGTSAAAPVWAAIVGLLNDARFRAGKPSLGWLNPLIYKHGSKVLTDITGGYAIGCDGNNTQTGKPEPKGSGVVPGSRWNATAGWDPVTGYGTPNFGKLKDLVLKL</sequence>
<dbReference type="InterPro" id="IPR030400">
    <property type="entry name" value="Sedolisin_dom"/>
</dbReference>
<comment type="subcellular location">
    <subcellularLocation>
        <location evidence="3">Secreted</location>
        <location evidence="3">Extracellular space</location>
    </subcellularLocation>
</comment>
<dbReference type="PROSITE" id="PS51695">
    <property type="entry name" value="SEDOLISIN"/>
    <property type="match status" value="1"/>
</dbReference>
<evidence type="ECO:0000256" key="10">
    <source>
        <dbReference type="ARBA" id="ARBA00022825"/>
    </source>
</evidence>
<organism evidence="18">
    <name type="scientific">Fusarium clavum</name>
    <dbReference type="NCBI Taxonomy" id="2594811"/>
    <lineage>
        <taxon>Eukaryota</taxon>
        <taxon>Fungi</taxon>
        <taxon>Dikarya</taxon>
        <taxon>Ascomycota</taxon>
        <taxon>Pezizomycotina</taxon>
        <taxon>Sordariomycetes</taxon>
        <taxon>Hypocreomycetidae</taxon>
        <taxon>Hypocreales</taxon>
        <taxon>Nectriaceae</taxon>
        <taxon>Fusarium</taxon>
        <taxon>Fusarium incarnatum-equiseti species complex</taxon>
    </lineage>
</organism>
<feature type="signal peptide" evidence="16">
    <location>
        <begin position="1"/>
        <end position="21"/>
    </location>
</feature>
<evidence type="ECO:0000256" key="5">
    <source>
        <dbReference type="ARBA" id="ARBA00022525"/>
    </source>
</evidence>
<evidence type="ECO:0000256" key="6">
    <source>
        <dbReference type="ARBA" id="ARBA00022670"/>
    </source>
</evidence>
<keyword evidence="13" id="KW-0865">Zymogen</keyword>
<proteinExistence type="predicted"/>
<dbReference type="GO" id="GO:0008240">
    <property type="term" value="F:tripeptidyl-peptidase activity"/>
    <property type="evidence" value="ECO:0007669"/>
    <property type="project" value="UniProtKB-EC"/>
</dbReference>
<dbReference type="SUPFAM" id="SSF52743">
    <property type="entry name" value="Subtilisin-like"/>
    <property type="match status" value="1"/>
</dbReference>
<evidence type="ECO:0000256" key="7">
    <source>
        <dbReference type="ARBA" id="ARBA00022723"/>
    </source>
</evidence>
<dbReference type="PANTHER" id="PTHR14218:SF34">
    <property type="entry name" value="TRIPEPTIDYL-PEPTIDASE SED4"/>
    <property type="match status" value="1"/>
</dbReference>
<evidence type="ECO:0000256" key="15">
    <source>
        <dbReference type="PROSITE-ProRule" id="PRU01032"/>
    </source>
</evidence>
<dbReference type="CDD" id="cd04056">
    <property type="entry name" value="Peptidases_S53"/>
    <property type="match status" value="1"/>
</dbReference>
<evidence type="ECO:0000256" key="8">
    <source>
        <dbReference type="ARBA" id="ARBA00022729"/>
    </source>
</evidence>
<dbReference type="Pfam" id="PF09286">
    <property type="entry name" value="Pro-kuma_activ"/>
    <property type="match status" value="1"/>
</dbReference>
<evidence type="ECO:0000256" key="11">
    <source>
        <dbReference type="ARBA" id="ARBA00022837"/>
    </source>
</evidence>
<comment type="function">
    <text evidence="2">Secreted tripeptidyl-peptidase which degrades proteins at acidic pHs and is involved in virulence.</text>
</comment>
<comment type="caution">
    <text evidence="18">The sequence shown here is derived from an EMBL/GenBank/DDBJ whole genome shotgun (WGS) entry which is preliminary data.</text>
</comment>
<comment type="cofactor">
    <cofactor evidence="15">
        <name>Ca(2+)</name>
        <dbReference type="ChEBI" id="CHEBI:29108"/>
    </cofactor>
    <text evidence="15">Binds 1 Ca(2+) ion per subunit.</text>
</comment>
<protein>
    <recommendedName>
        <fullName evidence="4">tripeptidyl-peptidase II</fullName>
        <ecNumber evidence="4">3.4.14.10</ecNumber>
    </recommendedName>
</protein>
<dbReference type="PANTHER" id="PTHR14218">
    <property type="entry name" value="PROTEASE S8 TRIPEPTIDYL PEPTIDASE I CLN2"/>
    <property type="match status" value="1"/>
</dbReference>
<evidence type="ECO:0000256" key="12">
    <source>
        <dbReference type="ARBA" id="ARBA00023026"/>
    </source>
</evidence>
<comment type="catalytic activity">
    <reaction evidence="1">
        <text>Release of an N-terminal tripeptide from a polypeptide.</text>
        <dbReference type="EC" id="3.4.14.10"/>
    </reaction>
</comment>
<dbReference type="SMART" id="SM00944">
    <property type="entry name" value="Pro-kuma_activ"/>
    <property type="match status" value="1"/>
</dbReference>
<feature type="active site" description="Charge relay system" evidence="15">
    <location>
        <position position="286"/>
    </location>
</feature>
<reference evidence="18" key="1">
    <citation type="submission" date="2013-05" db="EMBL/GenBank/DDBJ databases">
        <title>Draft genome sequences of six wheat associated Fusarium spp. isolates.</title>
        <authorList>
            <person name="Moolhuijzen P.M."/>
            <person name="Manners J.M."/>
            <person name="Wilcox S."/>
            <person name="Bellgard M.I."/>
            <person name="Gardiner D.M."/>
        </authorList>
    </citation>
    <scope>NUCLEOTIDE SEQUENCE</scope>
    <source>
        <strain evidence="18">CS3069</strain>
    </source>
</reference>
<feature type="chain" id="PRO_5001861427" description="tripeptidyl-peptidase II" evidence="16">
    <location>
        <begin position="22"/>
        <end position="601"/>
    </location>
</feature>
<dbReference type="InterPro" id="IPR050819">
    <property type="entry name" value="Tripeptidyl-peptidase_I"/>
</dbReference>
<evidence type="ECO:0000256" key="2">
    <source>
        <dbReference type="ARBA" id="ARBA00002451"/>
    </source>
</evidence>
<evidence type="ECO:0000256" key="16">
    <source>
        <dbReference type="SAM" id="SignalP"/>
    </source>
</evidence>
<evidence type="ECO:0000256" key="14">
    <source>
        <dbReference type="ARBA" id="ARBA00023180"/>
    </source>
</evidence>
<feature type="binding site" evidence="15">
    <location>
        <position position="579"/>
    </location>
    <ligand>
        <name>Ca(2+)</name>
        <dbReference type="ChEBI" id="CHEBI:29108"/>
    </ligand>
</feature>
<feature type="binding site" evidence="15">
    <location>
        <position position="581"/>
    </location>
    <ligand>
        <name>Ca(2+)</name>
        <dbReference type="ChEBI" id="CHEBI:29108"/>
    </ligand>
</feature>
<gene>
    <name evidence="18" type="ORF">BN850_0136620</name>
</gene>
<dbReference type="AlphaFoldDB" id="A0A090N660"/>
<dbReference type="Gene3D" id="3.40.50.200">
    <property type="entry name" value="Peptidase S8/S53 domain"/>
    <property type="match status" value="1"/>
</dbReference>
<evidence type="ECO:0000256" key="9">
    <source>
        <dbReference type="ARBA" id="ARBA00022801"/>
    </source>
</evidence>
<evidence type="ECO:0000259" key="17">
    <source>
        <dbReference type="PROSITE" id="PS51695"/>
    </source>
</evidence>
<keyword evidence="14" id="KW-0325">Glycoprotein</keyword>
<dbReference type="CDD" id="cd11377">
    <property type="entry name" value="Pro-peptidase_S53"/>
    <property type="match status" value="1"/>
</dbReference>
<keyword evidence="12" id="KW-0843">Virulence</keyword>
<keyword evidence="6 15" id="KW-0645">Protease</keyword>
<keyword evidence="8 16" id="KW-0732">Signal</keyword>
<dbReference type="InterPro" id="IPR036852">
    <property type="entry name" value="Peptidase_S8/S53_dom_sf"/>
</dbReference>
<feature type="active site" description="Charge relay system" evidence="15">
    <location>
        <position position="282"/>
    </location>
</feature>
<evidence type="ECO:0000313" key="18">
    <source>
        <dbReference type="EMBL" id="CEG05716.1"/>
    </source>
</evidence>
<evidence type="ECO:0000256" key="4">
    <source>
        <dbReference type="ARBA" id="ARBA00012462"/>
    </source>
</evidence>
<evidence type="ECO:0000256" key="1">
    <source>
        <dbReference type="ARBA" id="ARBA00001910"/>
    </source>
</evidence>
<keyword evidence="5" id="KW-0964">Secreted</keyword>
<name>A0A090N660_9HYPO</name>
<keyword evidence="10 15" id="KW-0720">Serine protease</keyword>
<evidence type="ECO:0000256" key="3">
    <source>
        <dbReference type="ARBA" id="ARBA00004239"/>
    </source>
</evidence>
<dbReference type="SUPFAM" id="SSF54897">
    <property type="entry name" value="Protease propeptides/inhibitors"/>
    <property type="match status" value="1"/>
</dbReference>
<dbReference type="FunFam" id="3.40.50.200:FF:000015">
    <property type="entry name" value="Tripeptidyl peptidase A"/>
    <property type="match status" value="1"/>
</dbReference>
<dbReference type="GO" id="GO:0004252">
    <property type="term" value="F:serine-type endopeptidase activity"/>
    <property type="evidence" value="ECO:0007669"/>
    <property type="project" value="UniProtKB-UniRule"/>
</dbReference>
<dbReference type="EMBL" id="CBMI010004989">
    <property type="protein sequence ID" value="CEG05716.1"/>
    <property type="molecule type" value="Genomic_DNA"/>
</dbReference>
<evidence type="ECO:0000256" key="13">
    <source>
        <dbReference type="ARBA" id="ARBA00023145"/>
    </source>
</evidence>
<feature type="domain" description="Peptidase S53" evidence="17">
    <location>
        <begin position="207"/>
        <end position="601"/>
    </location>
</feature>
<feature type="binding site" evidence="15">
    <location>
        <position position="542"/>
    </location>
    <ligand>
        <name>Ca(2+)</name>
        <dbReference type="ChEBI" id="CHEBI:29108"/>
    </ligand>
</feature>
<feature type="binding site" evidence="15">
    <location>
        <position position="543"/>
    </location>
    <ligand>
        <name>Ca(2+)</name>
        <dbReference type="ChEBI" id="CHEBI:29108"/>
    </ligand>
</feature>
<dbReference type="InterPro" id="IPR015366">
    <property type="entry name" value="S53_propep"/>
</dbReference>
<dbReference type="PROSITE" id="PS00138">
    <property type="entry name" value="SUBTILASE_SER"/>
    <property type="match status" value="1"/>
</dbReference>
<dbReference type="InterPro" id="IPR023828">
    <property type="entry name" value="Peptidase_S8_Ser-AS"/>
</dbReference>
<keyword evidence="11 15" id="KW-0106">Calcium</keyword>
<dbReference type="GO" id="GO:0005576">
    <property type="term" value="C:extracellular region"/>
    <property type="evidence" value="ECO:0007669"/>
    <property type="project" value="UniProtKB-SubCell"/>
</dbReference>